<dbReference type="AlphaFoldDB" id="A0A0E9PT32"/>
<accession>A0A0E9PT32</accession>
<sequence>MKGANTFSRHCMLLYLLMEVIL</sequence>
<reference evidence="1" key="1">
    <citation type="submission" date="2014-11" db="EMBL/GenBank/DDBJ databases">
        <authorList>
            <person name="Amaro Gonzalez C."/>
        </authorList>
    </citation>
    <scope>NUCLEOTIDE SEQUENCE</scope>
</reference>
<proteinExistence type="predicted"/>
<name>A0A0E9PT32_ANGAN</name>
<organism evidence="1">
    <name type="scientific">Anguilla anguilla</name>
    <name type="common">European freshwater eel</name>
    <name type="synonym">Muraena anguilla</name>
    <dbReference type="NCBI Taxonomy" id="7936"/>
    <lineage>
        <taxon>Eukaryota</taxon>
        <taxon>Metazoa</taxon>
        <taxon>Chordata</taxon>
        <taxon>Craniata</taxon>
        <taxon>Vertebrata</taxon>
        <taxon>Euteleostomi</taxon>
        <taxon>Actinopterygii</taxon>
        <taxon>Neopterygii</taxon>
        <taxon>Teleostei</taxon>
        <taxon>Anguilliformes</taxon>
        <taxon>Anguillidae</taxon>
        <taxon>Anguilla</taxon>
    </lineage>
</organism>
<dbReference type="EMBL" id="GBXM01101140">
    <property type="protein sequence ID" value="JAH07437.1"/>
    <property type="molecule type" value="Transcribed_RNA"/>
</dbReference>
<reference evidence="1" key="2">
    <citation type="journal article" date="2015" name="Fish Shellfish Immunol.">
        <title>Early steps in the European eel (Anguilla anguilla)-Vibrio vulnificus interaction in the gills: Role of the RtxA13 toxin.</title>
        <authorList>
            <person name="Callol A."/>
            <person name="Pajuelo D."/>
            <person name="Ebbesson L."/>
            <person name="Teles M."/>
            <person name="MacKenzie S."/>
            <person name="Amaro C."/>
        </authorList>
    </citation>
    <scope>NUCLEOTIDE SEQUENCE</scope>
</reference>
<protein>
    <submittedName>
        <fullName evidence="1">Uncharacterized protein</fullName>
    </submittedName>
</protein>
<evidence type="ECO:0000313" key="1">
    <source>
        <dbReference type="EMBL" id="JAH07437.1"/>
    </source>
</evidence>